<dbReference type="Gene3D" id="3.90.79.10">
    <property type="entry name" value="Nucleoside Triphosphate Pyrophosphohydrolase"/>
    <property type="match status" value="1"/>
</dbReference>
<dbReference type="Proteomes" id="UP000322524">
    <property type="component" value="Unassembled WGS sequence"/>
</dbReference>
<reference evidence="4 5" key="1">
    <citation type="submission" date="2019-08" db="EMBL/GenBank/DDBJ databases">
        <title>Bacillus genomes from the desert of Cuatro Cienegas, Coahuila.</title>
        <authorList>
            <person name="Olmedo-Alvarez G."/>
        </authorList>
    </citation>
    <scope>NUCLEOTIDE SEQUENCE [LARGE SCALE GENOMIC DNA]</scope>
    <source>
        <strain evidence="4 5">CH28_1T</strain>
    </source>
</reference>
<dbReference type="PROSITE" id="PS51462">
    <property type="entry name" value="NUDIX"/>
    <property type="match status" value="1"/>
</dbReference>
<dbReference type="InterPro" id="IPR000086">
    <property type="entry name" value="NUDIX_hydrolase_dom"/>
</dbReference>
<evidence type="ECO:0000259" key="3">
    <source>
        <dbReference type="PROSITE" id="PS51462"/>
    </source>
</evidence>
<proteinExistence type="predicted"/>
<dbReference type="GO" id="GO:0016787">
    <property type="term" value="F:hydrolase activity"/>
    <property type="evidence" value="ECO:0007669"/>
    <property type="project" value="UniProtKB-KW"/>
</dbReference>
<sequence length="154" mass="17859">MDVVFHTEKAVFNYRVAGVWIQEGHILLHRASGDKIWSLPGGRVEMNEASPLSLQREFIEELDLSVQVGRLVWIVENFFEYRAKKVHEIGFYYLVSTDDKQALPNESFHGVEGERLVYEWVPISELEDVVLYPEFLKKALKKVPETTEHLIVSN</sequence>
<dbReference type="CDD" id="cd04688">
    <property type="entry name" value="NUDIX_Hydrolase"/>
    <property type="match status" value="1"/>
</dbReference>
<dbReference type="InterPro" id="IPR015797">
    <property type="entry name" value="NUDIX_hydrolase-like_dom_sf"/>
</dbReference>
<dbReference type="AlphaFoldDB" id="A0A5D4T295"/>
<dbReference type="EMBL" id="VTEV01000004">
    <property type="protein sequence ID" value="TYS68256.1"/>
    <property type="molecule type" value="Genomic_DNA"/>
</dbReference>
<comment type="caution">
    <text evidence="4">The sequence shown here is derived from an EMBL/GenBank/DDBJ whole genome shotgun (WGS) entry which is preliminary data.</text>
</comment>
<comment type="cofactor">
    <cofactor evidence="1">
        <name>Mg(2+)</name>
        <dbReference type="ChEBI" id="CHEBI:18420"/>
    </cofactor>
</comment>
<name>A0A5D4T295_9BACI</name>
<feature type="domain" description="Nudix hydrolase" evidence="3">
    <location>
        <begin position="1"/>
        <end position="145"/>
    </location>
</feature>
<organism evidence="4 5">
    <name type="scientific">Sutcliffiella horikoshii</name>
    <dbReference type="NCBI Taxonomy" id="79883"/>
    <lineage>
        <taxon>Bacteria</taxon>
        <taxon>Bacillati</taxon>
        <taxon>Bacillota</taxon>
        <taxon>Bacilli</taxon>
        <taxon>Bacillales</taxon>
        <taxon>Bacillaceae</taxon>
        <taxon>Sutcliffiella</taxon>
    </lineage>
</organism>
<evidence type="ECO:0000313" key="5">
    <source>
        <dbReference type="Proteomes" id="UP000322524"/>
    </source>
</evidence>
<accession>A0A5D4T295</accession>
<dbReference type="SUPFAM" id="SSF55811">
    <property type="entry name" value="Nudix"/>
    <property type="match status" value="1"/>
</dbReference>
<dbReference type="RefSeq" id="WP_148988230.1">
    <property type="nucleotide sequence ID" value="NZ_VTEV01000004.1"/>
</dbReference>
<dbReference type="PANTHER" id="PTHR43046">
    <property type="entry name" value="GDP-MANNOSE MANNOSYL HYDROLASE"/>
    <property type="match status" value="1"/>
</dbReference>
<keyword evidence="2 4" id="KW-0378">Hydrolase</keyword>
<dbReference type="PANTHER" id="PTHR43046:SF14">
    <property type="entry name" value="MUTT_NUDIX FAMILY PROTEIN"/>
    <property type="match status" value="1"/>
</dbReference>
<dbReference type="STRING" id="79883.GCA_001636495_02315"/>
<gene>
    <name evidence="4" type="ORF">FZC76_10975</name>
</gene>
<dbReference type="Pfam" id="PF00293">
    <property type="entry name" value="NUDIX"/>
    <property type="match status" value="1"/>
</dbReference>
<evidence type="ECO:0000256" key="1">
    <source>
        <dbReference type="ARBA" id="ARBA00001946"/>
    </source>
</evidence>
<dbReference type="OrthoDB" id="9804442at2"/>
<evidence type="ECO:0000256" key="2">
    <source>
        <dbReference type="ARBA" id="ARBA00022801"/>
    </source>
</evidence>
<protein>
    <submittedName>
        <fullName evidence="4">NUDIX hydrolase</fullName>
    </submittedName>
</protein>
<evidence type="ECO:0000313" key="4">
    <source>
        <dbReference type="EMBL" id="TYS68256.1"/>
    </source>
</evidence>